<feature type="compositionally biased region" description="Acidic residues" evidence="2">
    <location>
        <begin position="526"/>
        <end position="538"/>
    </location>
</feature>
<feature type="compositionally biased region" description="Basic residues" evidence="2">
    <location>
        <begin position="313"/>
        <end position="331"/>
    </location>
</feature>
<feature type="region of interest" description="Disordered" evidence="2">
    <location>
        <begin position="503"/>
        <end position="628"/>
    </location>
</feature>
<accession>A0AA39L486</accession>
<feature type="compositionally biased region" description="Low complexity" evidence="2">
    <location>
        <begin position="332"/>
        <end position="344"/>
    </location>
</feature>
<dbReference type="Proteomes" id="UP001175261">
    <property type="component" value="Unassembled WGS sequence"/>
</dbReference>
<feature type="compositionally biased region" description="Acidic residues" evidence="2">
    <location>
        <begin position="291"/>
        <end position="301"/>
    </location>
</feature>
<protein>
    <recommendedName>
        <fullName evidence="3">C2H2-type domain-containing protein</fullName>
    </recommendedName>
</protein>
<feature type="region of interest" description="Disordered" evidence="2">
    <location>
        <begin position="165"/>
        <end position="253"/>
    </location>
</feature>
<feature type="region of interest" description="Disordered" evidence="2">
    <location>
        <begin position="288"/>
        <end position="370"/>
    </location>
</feature>
<feature type="compositionally biased region" description="Low complexity" evidence="2">
    <location>
        <begin position="228"/>
        <end position="237"/>
    </location>
</feature>
<evidence type="ECO:0000256" key="1">
    <source>
        <dbReference type="PROSITE-ProRule" id="PRU00042"/>
    </source>
</evidence>
<sequence length="709" mass="79349">MSRKTPTDEWGDLDSDDIASVASSELHAHRPNRWTGPASTWRNLTKDERMLWQSMERLRSEDLGVHLYNAFALKRQGREAEGRKFLTVKSEDGKESVWAPPKAWTAWPLKPNELPSSGLLKPRRDEYDHLTFSQPSFHMPSTDLQEEINAHILRFAKDRFRRRMARAKNKSQPGPIFASIEGPTPEAVLPSSPGSEVSYQSGRSDKRRVHAVSDMELDEEADVSGKTASRASSRSRSVTGDRRRQPQVSADDDLSEELLRAPVRHILTQLDKTLMILHHGRVALASHLDDSSGDDDEDDLASESGAMTPRTSAARRKRARSRSRSRPRSQSRSRPASQSSTPAANPLLPATSPVIPGSRPRGRPRKVHIPLEGETREEMALRIARQSHRPKPTTVARRDDLAFEAWLQQGEADAKRELKMAEGGRPTETAAAAAPTGAGEAGVEEGKGWREQKLDRLGLRDWSDVVGAATLAGFSDEVVERTVKRCVKLFGEGITMRRLEEVPLRKQQQQQQSDGIVERVYRPEEIELGESEVEDEDMPDIKATTSATASRRQSTSRRSSLGPRSAATTQSPTPSHARPRFPFPSTTTTTTTPPPILSRSRSRSRSRSATADLYCPEPTCPRASKGFDRRANLERHVRLVHGGRRLEDWEVDSDDDVVGGVRVDGFLREVVPEAGWFKKKRVRSRQVVTREVDDDEEEEEEEHGGFESE</sequence>
<feature type="compositionally biased region" description="Low complexity" evidence="2">
    <location>
        <begin position="302"/>
        <end position="312"/>
    </location>
</feature>
<feature type="compositionally biased region" description="Low complexity" evidence="2">
    <location>
        <begin position="423"/>
        <end position="438"/>
    </location>
</feature>
<evidence type="ECO:0000313" key="4">
    <source>
        <dbReference type="EMBL" id="KAK0383926.1"/>
    </source>
</evidence>
<dbReference type="AlphaFoldDB" id="A0AA39L486"/>
<proteinExistence type="predicted"/>
<evidence type="ECO:0000259" key="3">
    <source>
        <dbReference type="PROSITE" id="PS50157"/>
    </source>
</evidence>
<dbReference type="InterPro" id="IPR019622">
    <property type="entry name" value="Rrn9_dom"/>
</dbReference>
<dbReference type="PROSITE" id="PS50157">
    <property type="entry name" value="ZINC_FINGER_C2H2_2"/>
    <property type="match status" value="1"/>
</dbReference>
<feature type="compositionally biased region" description="Polar residues" evidence="2">
    <location>
        <begin position="192"/>
        <end position="202"/>
    </location>
</feature>
<reference evidence="4" key="1">
    <citation type="submission" date="2022-10" db="EMBL/GenBank/DDBJ databases">
        <title>Determination and structural analysis of whole genome sequence of Sarocladium strictum F4-1.</title>
        <authorList>
            <person name="Hu L."/>
            <person name="Jiang Y."/>
        </authorList>
    </citation>
    <scope>NUCLEOTIDE SEQUENCE</scope>
    <source>
        <strain evidence="4">F4-1</strain>
    </source>
</reference>
<organism evidence="4 5">
    <name type="scientific">Sarocladium strictum</name>
    <name type="common">Black bundle disease fungus</name>
    <name type="synonym">Acremonium strictum</name>
    <dbReference type="NCBI Taxonomy" id="5046"/>
    <lineage>
        <taxon>Eukaryota</taxon>
        <taxon>Fungi</taxon>
        <taxon>Dikarya</taxon>
        <taxon>Ascomycota</taxon>
        <taxon>Pezizomycotina</taxon>
        <taxon>Sordariomycetes</taxon>
        <taxon>Hypocreomycetidae</taxon>
        <taxon>Hypocreales</taxon>
        <taxon>Sarocladiaceae</taxon>
        <taxon>Sarocladium</taxon>
    </lineage>
</organism>
<dbReference type="InterPro" id="IPR013087">
    <property type="entry name" value="Znf_C2H2_type"/>
</dbReference>
<feature type="compositionally biased region" description="Acidic residues" evidence="2">
    <location>
        <begin position="692"/>
        <end position="702"/>
    </location>
</feature>
<comment type="caution">
    <text evidence="4">The sequence shown here is derived from an EMBL/GenBank/DDBJ whole genome shotgun (WGS) entry which is preliminary data.</text>
</comment>
<gene>
    <name evidence="4" type="ORF">NLU13_8017</name>
</gene>
<keyword evidence="1" id="KW-0863">Zinc-finger</keyword>
<evidence type="ECO:0000313" key="5">
    <source>
        <dbReference type="Proteomes" id="UP001175261"/>
    </source>
</evidence>
<keyword evidence="5" id="KW-1185">Reference proteome</keyword>
<name>A0AA39L486_SARSR</name>
<feature type="domain" description="C2H2-type" evidence="3">
    <location>
        <begin position="618"/>
        <end position="646"/>
    </location>
</feature>
<feature type="region of interest" description="Disordered" evidence="2">
    <location>
        <begin position="687"/>
        <end position="709"/>
    </location>
</feature>
<keyword evidence="1" id="KW-0479">Metal-binding</keyword>
<dbReference type="Pfam" id="PF10680">
    <property type="entry name" value="RRN9"/>
    <property type="match status" value="1"/>
</dbReference>
<feature type="region of interest" description="Disordered" evidence="2">
    <location>
        <begin position="423"/>
        <end position="447"/>
    </location>
</feature>
<dbReference type="EMBL" id="JAPDFR010000008">
    <property type="protein sequence ID" value="KAK0383926.1"/>
    <property type="molecule type" value="Genomic_DNA"/>
</dbReference>
<feature type="compositionally biased region" description="Low complexity" evidence="2">
    <location>
        <begin position="543"/>
        <end position="560"/>
    </location>
</feature>
<keyword evidence="1" id="KW-0862">Zinc</keyword>
<feature type="compositionally biased region" description="Basic and acidic residues" evidence="2">
    <location>
        <begin position="516"/>
        <end position="525"/>
    </location>
</feature>
<evidence type="ECO:0000256" key="2">
    <source>
        <dbReference type="SAM" id="MobiDB-lite"/>
    </source>
</evidence>
<dbReference type="GO" id="GO:0008270">
    <property type="term" value="F:zinc ion binding"/>
    <property type="evidence" value="ECO:0007669"/>
    <property type="project" value="UniProtKB-KW"/>
</dbReference>